<dbReference type="Proteomes" id="UP000198741">
    <property type="component" value="Chromosome I"/>
</dbReference>
<evidence type="ECO:0000256" key="1">
    <source>
        <dbReference type="ARBA" id="ARBA00022801"/>
    </source>
</evidence>
<keyword evidence="1" id="KW-0378">Hydrolase</keyword>
<feature type="region of interest" description="Disordered" evidence="2">
    <location>
        <begin position="55"/>
        <end position="120"/>
    </location>
</feature>
<keyword evidence="3" id="KW-1133">Transmembrane helix</keyword>
<keyword evidence="3" id="KW-0812">Transmembrane</keyword>
<dbReference type="CDD" id="cd05829">
    <property type="entry name" value="Sortase_F"/>
    <property type="match status" value="1"/>
</dbReference>
<dbReference type="EMBL" id="LT629710">
    <property type="protein sequence ID" value="SDP47223.1"/>
    <property type="molecule type" value="Genomic_DNA"/>
</dbReference>
<accession>A0A1H0SZF9</accession>
<dbReference type="OrthoDB" id="525039at2"/>
<dbReference type="InterPro" id="IPR023365">
    <property type="entry name" value="Sortase_dom-sf"/>
</dbReference>
<keyword evidence="3" id="KW-0472">Membrane</keyword>
<dbReference type="RefSeq" id="WP_157695612.1">
    <property type="nucleotide sequence ID" value="NZ_LT629710.1"/>
</dbReference>
<dbReference type="Gene3D" id="2.40.260.10">
    <property type="entry name" value="Sortase"/>
    <property type="match status" value="1"/>
</dbReference>
<feature type="transmembrane region" description="Helical" evidence="3">
    <location>
        <begin position="12"/>
        <end position="33"/>
    </location>
</feature>
<organism evidence="4 5">
    <name type="scientific">Nakamurella panacisegetis</name>
    <dbReference type="NCBI Taxonomy" id="1090615"/>
    <lineage>
        <taxon>Bacteria</taxon>
        <taxon>Bacillati</taxon>
        <taxon>Actinomycetota</taxon>
        <taxon>Actinomycetes</taxon>
        <taxon>Nakamurellales</taxon>
        <taxon>Nakamurellaceae</taxon>
        <taxon>Nakamurella</taxon>
    </lineage>
</organism>
<dbReference type="Pfam" id="PF04203">
    <property type="entry name" value="Sortase"/>
    <property type="match status" value="1"/>
</dbReference>
<gene>
    <name evidence="4" type="ORF">SAMN04515671_4380</name>
</gene>
<reference evidence="4 5" key="1">
    <citation type="submission" date="2016-10" db="EMBL/GenBank/DDBJ databases">
        <authorList>
            <person name="de Groot N.N."/>
        </authorList>
    </citation>
    <scope>NUCLEOTIDE SEQUENCE [LARGE SCALE GENOMIC DNA]</scope>
    <source>
        <strain evidence="5">P4-7,KCTC 19426,CECT 7604</strain>
    </source>
</reference>
<dbReference type="AlphaFoldDB" id="A0A1H0SZF9"/>
<name>A0A1H0SZF9_9ACTN</name>
<sequence length="276" mass="28610">MSTTRAPRTRILGAVGAVLLLLGVTVIVMGIVGQKHAPQPPASAAVPVQVIPSADPIVSSTPPTNASKARTTSTTPAQPPPPSSSLPPAGSTTSTGPATRKPSVVPSQTPGRVPATRGPVLPRSLPLHLSVPAIGVESDLRQIGLDSSGAIQTPPLVQDSHAYWLTVSPTPGQLGPATIIGHVDSAAYGPGVFFKLGDLRQRDKISITRADHTVAVFEVERVVEYPKKEFPTQAVYGNTDHAALRLITCGGTFDPSIKSYESNIVVYAALVSVHAA</sequence>
<feature type="compositionally biased region" description="Polar residues" evidence="2">
    <location>
        <begin position="58"/>
        <end position="70"/>
    </location>
</feature>
<keyword evidence="5" id="KW-1185">Reference proteome</keyword>
<proteinExistence type="predicted"/>
<protein>
    <submittedName>
        <fullName evidence="4">Sortase family protein</fullName>
    </submittedName>
</protein>
<dbReference type="InterPro" id="IPR005754">
    <property type="entry name" value="Sortase"/>
</dbReference>
<evidence type="ECO:0000313" key="5">
    <source>
        <dbReference type="Proteomes" id="UP000198741"/>
    </source>
</evidence>
<dbReference type="NCBIfam" id="NF033748">
    <property type="entry name" value="class_F_sortase"/>
    <property type="match status" value="1"/>
</dbReference>
<evidence type="ECO:0000256" key="2">
    <source>
        <dbReference type="SAM" id="MobiDB-lite"/>
    </source>
</evidence>
<dbReference type="STRING" id="1090615.SAMN04515671_4380"/>
<feature type="compositionally biased region" description="Low complexity" evidence="2">
    <location>
        <begin position="86"/>
        <end position="99"/>
    </location>
</feature>
<evidence type="ECO:0000313" key="4">
    <source>
        <dbReference type="EMBL" id="SDP47223.1"/>
    </source>
</evidence>
<dbReference type="SUPFAM" id="SSF63817">
    <property type="entry name" value="Sortase"/>
    <property type="match status" value="1"/>
</dbReference>
<evidence type="ECO:0000256" key="3">
    <source>
        <dbReference type="SAM" id="Phobius"/>
    </source>
</evidence>
<dbReference type="GO" id="GO:0016787">
    <property type="term" value="F:hydrolase activity"/>
    <property type="evidence" value="ECO:0007669"/>
    <property type="project" value="UniProtKB-KW"/>
</dbReference>
<dbReference type="InterPro" id="IPR042001">
    <property type="entry name" value="Sortase_F"/>
</dbReference>